<keyword evidence="4" id="KW-1185">Reference proteome</keyword>
<dbReference type="Gene3D" id="3.40.30.10">
    <property type="entry name" value="Glutaredoxin"/>
    <property type="match status" value="1"/>
</dbReference>
<dbReference type="GO" id="GO:0016740">
    <property type="term" value="F:transferase activity"/>
    <property type="evidence" value="ECO:0007669"/>
    <property type="project" value="UniProtKB-KW"/>
</dbReference>
<evidence type="ECO:0000313" key="3">
    <source>
        <dbReference type="EMBL" id="SNZ06419.1"/>
    </source>
</evidence>
<feature type="domain" description="GST N-terminal" evidence="1">
    <location>
        <begin position="1"/>
        <end position="82"/>
    </location>
</feature>
<accession>A0A285NAF5</accession>
<keyword evidence="3" id="KW-0808">Transferase</keyword>
<dbReference type="InterPro" id="IPR004046">
    <property type="entry name" value="GST_C"/>
</dbReference>
<dbReference type="Pfam" id="PF00043">
    <property type="entry name" value="GST_C"/>
    <property type="match status" value="1"/>
</dbReference>
<proteinExistence type="predicted"/>
<reference evidence="3 4" key="1">
    <citation type="submission" date="2017-09" db="EMBL/GenBank/DDBJ databases">
        <authorList>
            <person name="Ehlers B."/>
            <person name="Leendertz F.H."/>
        </authorList>
    </citation>
    <scope>NUCLEOTIDE SEQUENCE [LARGE SCALE GENOMIC DNA]</scope>
    <source>
        <strain evidence="3 4">DSM 18289</strain>
    </source>
</reference>
<dbReference type="Proteomes" id="UP000219439">
    <property type="component" value="Unassembled WGS sequence"/>
</dbReference>
<dbReference type="InterPro" id="IPR036282">
    <property type="entry name" value="Glutathione-S-Trfase_C_sf"/>
</dbReference>
<dbReference type="SFLD" id="SFLDS00019">
    <property type="entry name" value="Glutathione_Transferase_(cytos"/>
    <property type="match status" value="1"/>
</dbReference>
<dbReference type="PANTHER" id="PTHR44051:SF2">
    <property type="entry name" value="HYPOTHETICAL GLUTATHIONE S-TRANSFERASE LIKE PROTEIN"/>
    <property type="match status" value="1"/>
</dbReference>
<dbReference type="SFLD" id="SFLDG00358">
    <property type="entry name" value="Main_(cytGST)"/>
    <property type="match status" value="1"/>
</dbReference>
<dbReference type="InterPro" id="IPR040079">
    <property type="entry name" value="Glutathione_S-Trfase"/>
</dbReference>
<dbReference type="AlphaFoldDB" id="A0A285NAF5"/>
<sequence>MDTLFATFGSGNCFKAHLIMEQLSIPHELHWIDVLKGEQKAPSFLELNPNGTVPFLLTSEGKGITESNAMLWYLAKGSALFPETGMSEAETIQWMIFEQTKLEPFISPARFFSVILPQRKEEMASQIAEWQERAAIGMERLNAHLSTRSFMIENRYTIADIAIFGYVHVADEAGLDFGCYPAVGQWIERVENQSGYQHILSYKPAA</sequence>
<feature type="domain" description="GST C-terminal" evidence="2">
    <location>
        <begin position="84"/>
        <end position="206"/>
    </location>
</feature>
<organism evidence="3 4">
    <name type="scientific">Cohaesibacter gelatinilyticus</name>
    <dbReference type="NCBI Taxonomy" id="372072"/>
    <lineage>
        <taxon>Bacteria</taxon>
        <taxon>Pseudomonadati</taxon>
        <taxon>Pseudomonadota</taxon>
        <taxon>Alphaproteobacteria</taxon>
        <taxon>Hyphomicrobiales</taxon>
        <taxon>Cohaesibacteraceae</taxon>
    </lineage>
</organism>
<dbReference type="PROSITE" id="PS50404">
    <property type="entry name" value="GST_NTER"/>
    <property type="match status" value="1"/>
</dbReference>
<dbReference type="Gene3D" id="1.20.1050.10">
    <property type="match status" value="1"/>
</dbReference>
<dbReference type="PROSITE" id="PS50405">
    <property type="entry name" value="GST_CTER"/>
    <property type="match status" value="1"/>
</dbReference>
<evidence type="ECO:0000313" key="4">
    <source>
        <dbReference type="Proteomes" id="UP000219439"/>
    </source>
</evidence>
<dbReference type="PANTHER" id="PTHR44051">
    <property type="entry name" value="GLUTATHIONE S-TRANSFERASE-RELATED"/>
    <property type="match status" value="1"/>
</dbReference>
<gene>
    <name evidence="3" type="ORF">SAMN06265368_0413</name>
</gene>
<dbReference type="RefSeq" id="WP_170955912.1">
    <property type="nucleotide sequence ID" value="NZ_OBEL01000001.1"/>
</dbReference>
<protein>
    <submittedName>
        <fullName evidence="3">Glutathione S-transferase</fullName>
    </submittedName>
</protein>
<evidence type="ECO:0000259" key="2">
    <source>
        <dbReference type="PROSITE" id="PS50405"/>
    </source>
</evidence>
<dbReference type="Pfam" id="PF13409">
    <property type="entry name" value="GST_N_2"/>
    <property type="match status" value="1"/>
</dbReference>
<dbReference type="SUPFAM" id="SSF47616">
    <property type="entry name" value="GST C-terminal domain-like"/>
    <property type="match status" value="1"/>
</dbReference>
<dbReference type="SUPFAM" id="SSF52833">
    <property type="entry name" value="Thioredoxin-like"/>
    <property type="match status" value="1"/>
</dbReference>
<evidence type="ECO:0000259" key="1">
    <source>
        <dbReference type="PROSITE" id="PS50404"/>
    </source>
</evidence>
<dbReference type="InterPro" id="IPR010987">
    <property type="entry name" value="Glutathione-S-Trfase_C-like"/>
</dbReference>
<dbReference type="InterPro" id="IPR004045">
    <property type="entry name" value="Glutathione_S-Trfase_N"/>
</dbReference>
<dbReference type="InterPro" id="IPR036249">
    <property type="entry name" value="Thioredoxin-like_sf"/>
</dbReference>
<name>A0A285NAF5_9HYPH</name>
<dbReference type="EMBL" id="OBEL01000001">
    <property type="protein sequence ID" value="SNZ06419.1"/>
    <property type="molecule type" value="Genomic_DNA"/>
</dbReference>